<dbReference type="InterPro" id="IPR046335">
    <property type="entry name" value="LacI/GalR-like_sensor"/>
</dbReference>
<dbReference type="Pfam" id="PF13377">
    <property type="entry name" value="Peripla_BP_3"/>
    <property type="match status" value="1"/>
</dbReference>
<dbReference type="GO" id="GO:0003700">
    <property type="term" value="F:DNA-binding transcription factor activity"/>
    <property type="evidence" value="ECO:0007669"/>
    <property type="project" value="TreeGrafter"/>
</dbReference>
<sequence length="339" mass="38277">MATLKDIAQLASVSIATVSRVLNRDQSLSVTEETRHRILTVAEELGYTKHLKTGESHKPKQKIAIIQWVSEQGELDDLYYYQIRLGIEKRAQELDYDILRYFNDHPFTLSEEVIGILCIGKFSQAQISAFEEYQKPLVFLDSDTLSLGHTCIITDFYTAMKQVVDYFLSQGLNRIGILTGLEETTDQEEIIQDKRLENFKNYSQTKGIYHDELVFQGSFTAQSGYDLMKEAIQNLGDQLPPAFFAASDSLAIGALRALQEAGISLPDRVSLISFNDTSLTKQVYPPLSSITVYTEEMGRAGMDILNKEVLHGRKIPSLTMLGTRLTLRESTRNDSDIRI</sequence>
<gene>
    <name evidence="5" type="ORF">D7D53_06620</name>
</gene>
<evidence type="ECO:0000313" key="6">
    <source>
        <dbReference type="Proteomes" id="UP000275328"/>
    </source>
</evidence>
<protein>
    <submittedName>
        <fullName evidence="5">LacI family DNA-binding transcriptional regulator</fullName>
    </submittedName>
</protein>
<dbReference type="EMBL" id="CP032621">
    <property type="protein sequence ID" value="AYF96175.1"/>
    <property type="molecule type" value="Genomic_DNA"/>
</dbReference>
<name>A0A387B4K1_9STRE</name>
<dbReference type="PRINTS" id="PR00036">
    <property type="entry name" value="HTHLACI"/>
</dbReference>
<evidence type="ECO:0000259" key="4">
    <source>
        <dbReference type="PROSITE" id="PS50932"/>
    </source>
</evidence>
<dbReference type="AlphaFoldDB" id="A0A387B4K1"/>
<dbReference type="CDD" id="cd01544">
    <property type="entry name" value="PBP1_GalR"/>
    <property type="match status" value="1"/>
</dbReference>
<dbReference type="Pfam" id="PF00356">
    <property type="entry name" value="LacI"/>
    <property type="match status" value="1"/>
</dbReference>
<proteinExistence type="predicted"/>
<dbReference type="KEGG" id="sgw:D7D53_06620"/>
<dbReference type="Proteomes" id="UP000275328">
    <property type="component" value="Chromosome"/>
</dbReference>
<dbReference type="InterPro" id="IPR028082">
    <property type="entry name" value="Peripla_BP_I"/>
</dbReference>
<dbReference type="PANTHER" id="PTHR30146">
    <property type="entry name" value="LACI-RELATED TRANSCRIPTIONAL REPRESSOR"/>
    <property type="match status" value="1"/>
</dbReference>
<dbReference type="PROSITE" id="PS50932">
    <property type="entry name" value="HTH_LACI_2"/>
    <property type="match status" value="1"/>
</dbReference>
<dbReference type="SMART" id="SM00354">
    <property type="entry name" value="HTH_LACI"/>
    <property type="match status" value="1"/>
</dbReference>
<evidence type="ECO:0000313" key="5">
    <source>
        <dbReference type="EMBL" id="AYF96175.1"/>
    </source>
</evidence>
<dbReference type="Gene3D" id="1.10.260.40">
    <property type="entry name" value="lambda repressor-like DNA-binding domains"/>
    <property type="match status" value="1"/>
</dbReference>
<keyword evidence="3" id="KW-0804">Transcription</keyword>
<dbReference type="CDD" id="cd01392">
    <property type="entry name" value="HTH_LacI"/>
    <property type="match status" value="1"/>
</dbReference>
<dbReference type="InterPro" id="IPR010982">
    <property type="entry name" value="Lambda_DNA-bd_dom_sf"/>
</dbReference>
<dbReference type="SUPFAM" id="SSF47413">
    <property type="entry name" value="lambda repressor-like DNA-binding domains"/>
    <property type="match status" value="1"/>
</dbReference>
<dbReference type="InterPro" id="IPR000843">
    <property type="entry name" value="HTH_LacI"/>
</dbReference>
<keyword evidence="2 5" id="KW-0238">DNA-binding</keyword>
<evidence type="ECO:0000256" key="2">
    <source>
        <dbReference type="ARBA" id="ARBA00023125"/>
    </source>
</evidence>
<organism evidence="5 6">
    <name type="scientific">Streptococcus gwangjuensis</name>
    <dbReference type="NCBI Taxonomy" id="1433513"/>
    <lineage>
        <taxon>Bacteria</taxon>
        <taxon>Bacillati</taxon>
        <taxon>Bacillota</taxon>
        <taxon>Bacilli</taxon>
        <taxon>Lactobacillales</taxon>
        <taxon>Streptococcaceae</taxon>
        <taxon>Streptococcus</taxon>
        <taxon>Streptococcus mitis group</taxon>
    </lineage>
</organism>
<dbReference type="PANTHER" id="PTHR30146:SF149">
    <property type="entry name" value="HTH-TYPE TRANSCRIPTIONAL REGULATOR EBGR"/>
    <property type="match status" value="1"/>
</dbReference>
<dbReference type="PROSITE" id="PS00356">
    <property type="entry name" value="HTH_LACI_1"/>
    <property type="match status" value="1"/>
</dbReference>
<feature type="domain" description="HTH lacI-type" evidence="4">
    <location>
        <begin position="2"/>
        <end position="53"/>
    </location>
</feature>
<keyword evidence="6" id="KW-1185">Reference proteome</keyword>
<keyword evidence="1" id="KW-0805">Transcription regulation</keyword>
<dbReference type="Gene3D" id="3.40.50.2300">
    <property type="match status" value="2"/>
</dbReference>
<reference evidence="5 6" key="1">
    <citation type="submission" date="2018-09" db="EMBL/GenBank/DDBJ databases">
        <title>Complete genome sequence of Streptococcus sp. KCOM 1679 (=ChDC B345).</title>
        <authorList>
            <person name="Kook J.-K."/>
            <person name="Park S.-N."/>
            <person name="Lim Y.K."/>
        </authorList>
    </citation>
    <scope>NUCLEOTIDE SEQUENCE [LARGE SCALE GENOMIC DNA]</scope>
    <source>
        <strain evidence="5 6">ChDC B345</strain>
    </source>
</reference>
<evidence type="ECO:0000256" key="3">
    <source>
        <dbReference type="ARBA" id="ARBA00023163"/>
    </source>
</evidence>
<evidence type="ECO:0000256" key="1">
    <source>
        <dbReference type="ARBA" id="ARBA00023015"/>
    </source>
</evidence>
<dbReference type="SUPFAM" id="SSF53822">
    <property type="entry name" value="Periplasmic binding protein-like I"/>
    <property type="match status" value="1"/>
</dbReference>
<dbReference type="RefSeq" id="WP_120770514.1">
    <property type="nucleotide sequence ID" value="NZ_CP032621.1"/>
</dbReference>
<accession>A0A387B4K1</accession>
<dbReference type="GO" id="GO:0000976">
    <property type="term" value="F:transcription cis-regulatory region binding"/>
    <property type="evidence" value="ECO:0007669"/>
    <property type="project" value="TreeGrafter"/>
</dbReference>